<organism evidence="1 2">
    <name type="scientific">Ficus carica</name>
    <name type="common">Common fig</name>
    <dbReference type="NCBI Taxonomy" id="3494"/>
    <lineage>
        <taxon>Eukaryota</taxon>
        <taxon>Viridiplantae</taxon>
        <taxon>Streptophyta</taxon>
        <taxon>Embryophyta</taxon>
        <taxon>Tracheophyta</taxon>
        <taxon>Spermatophyta</taxon>
        <taxon>Magnoliopsida</taxon>
        <taxon>eudicotyledons</taxon>
        <taxon>Gunneridae</taxon>
        <taxon>Pentapetalae</taxon>
        <taxon>rosids</taxon>
        <taxon>fabids</taxon>
        <taxon>Rosales</taxon>
        <taxon>Moraceae</taxon>
        <taxon>Ficeae</taxon>
        <taxon>Ficus</taxon>
    </lineage>
</organism>
<accession>A0AA88CUA9</accession>
<keyword evidence="2" id="KW-1185">Reference proteome</keyword>
<name>A0AA88CUA9_FICCA</name>
<protein>
    <submittedName>
        <fullName evidence="1">Uncharacterized protein</fullName>
    </submittedName>
</protein>
<dbReference type="EMBL" id="BTGU01000005">
    <property type="protein sequence ID" value="GMN35258.1"/>
    <property type="molecule type" value="Genomic_DNA"/>
</dbReference>
<dbReference type="AlphaFoldDB" id="A0AA88CUA9"/>
<evidence type="ECO:0000313" key="1">
    <source>
        <dbReference type="EMBL" id="GMN35258.1"/>
    </source>
</evidence>
<sequence length="111" mass="12874">MPLKPSSPWMSSPGRRHHRCHLASGLSRRCCLVAIAGHSFKTTSRDGERLEAKSSRDGENSRIGRLRFRRPMAVFPVTFPPSNPGYRSLRRRRRRRRFSSSCCCFQQEKLQ</sequence>
<proteinExistence type="predicted"/>
<dbReference type="Proteomes" id="UP001187192">
    <property type="component" value="Unassembled WGS sequence"/>
</dbReference>
<comment type="caution">
    <text evidence="1">The sequence shown here is derived from an EMBL/GenBank/DDBJ whole genome shotgun (WGS) entry which is preliminary data.</text>
</comment>
<gene>
    <name evidence="1" type="ORF">TIFTF001_005191</name>
</gene>
<reference evidence="1" key="1">
    <citation type="submission" date="2023-07" db="EMBL/GenBank/DDBJ databases">
        <title>draft genome sequence of fig (Ficus carica).</title>
        <authorList>
            <person name="Takahashi T."/>
            <person name="Nishimura K."/>
        </authorList>
    </citation>
    <scope>NUCLEOTIDE SEQUENCE</scope>
</reference>
<evidence type="ECO:0000313" key="2">
    <source>
        <dbReference type="Proteomes" id="UP001187192"/>
    </source>
</evidence>